<evidence type="ECO:0000259" key="6">
    <source>
        <dbReference type="Pfam" id="PF05175"/>
    </source>
</evidence>
<keyword evidence="1" id="KW-0963">Cytoplasm</keyword>
<dbReference type="EC" id="2.1.1.174" evidence="7"/>
<feature type="region of interest" description="Disordered" evidence="5">
    <location>
        <begin position="234"/>
        <end position="290"/>
    </location>
</feature>
<keyword evidence="8" id="KW-1185">Reference proteome</keyword>
<dbReference type="PANTHER" id="PTHR47816">
    <property type="entry name" value="RIBOSOMAL RNA SMALL SUBUNIT METHYLTRANSFERASE C"/>
    <property type="match status" value="1"/>
</dbReference>
<accession>A0ABV5X5U0</accession>
<organism evidence="7 8">
    <name type="scientific">Brevibacterium otitidis</name>
    <dbReference type="NCBI Taxonomy" id="53364"/>
    <lineage>
        <taxon>Bacteria</taxon>
        <taxon>Bacillati</taxon>
        <taxon>Actinomycetota</taxon>
        <taxon>Actinomycetes</taxon>
        <taxon>Micrococcales</taxon>
        <taxon>Brevibacteriaceae</taxon>
        <taxon>Brevibacterium</taxon>
    </lineage>
</organism>
<dbReference type="EC" id="2.1.1.172" evidence="7"/>
<dbReference type="GO" id="GO:0052914">
    <property type="term" value="F:16S rRNA (guanine(1207)-N(2))-methyltransferase activity"/>
    <property type="evidence" value="ECO:0007669"/>
    <property type="project" value="UniProtKB-EC"/>
</dbReference>
<evidence type="ECO:0000256" key="4">
    <source>
        <dbReference type="ARBA" id="ARBA00022679"/>
    </source>
</evidence>
<name>A0ABV5X5U0_9MICO</name>
<evidence type="ECO:0000313" key="8">
    <source>
        <dbReference type="Proteomes" id="UP001589707"/>
    </source>
</evidence>
<keyword evidence="3 7" id="KW-0489">Methyltransferase</keyword>
<feature type="compositionally biased region" description="Basic and acidic residues" evidence="5">
    <location>
        <begin position="234"/>
        <end position="268"/>
    </location>
</feature>
<dbReference type="SUPFAM" id="SSF53335">
    <property type="entry name" value="S-adenosyl-L-methionine-dependent methyltransferases"/>
    <property type="match status" value="1"/>
</dbReference>
<evidence type="ECO:0000256" key="1">
    <source>
        <dbReference type="ARBA" id="ARBA00022490"/>
    </source>
</evidence>
<reference evidence="7 8" key="1">
    <citation type="submission" date="2024-09" db="EMBL/GenBank/DDBJ databases">
        <authorList>
            <person name="Sun Q."/>
            <person name="Mori K."/>
        </authorList>
    </citation>
    <scope>NUCLEOTIDE SEQUENCE [LARGE SCALE GENOMIC DNA]</scope>
    <source>
        <strain evidence="7 8">JCM 11683</strain>
    </source>
</reference>
<dbReference type="PROSITE" id="PS00092">
    <property type="entry name" value="N6_MTASE"/>
    <property type="match status" value="1"/>
</dbReference>
<dbReference type="PANTHER" id="PTHR47816:SF5">
    <property type="entry name" value="RIBOSOMAL RNA LARGE SUBUNIT METHYLTRANSFERASE G"/>
    <property type="match status" value="1"/>
</dbReference>
<keyword evidence="2" id="KW-0698">rRNA processing</keyword>
<feature type="domain" description="Methyltransferase small" evidence="6">
    <location>
        <begin position="349"/>
        <end position="496"/>
    </location>
</feature>
<evidence type="ECO:0000256" key="2">
    <source>
        <dbReference type="ARBA" id="ARBA00022552"/>
    </source>
</evidence>
<dbReference type="InterPro" id="IPR029063">
    <property type="entry name" value="SAM-dependent_MTases_sf"/>
</dbReference>
<protein>
    <submittedName>
        <fullName evidence="7">Class I SAM-dependent methyltransferase</fullName>
        <ecNumber evidence="7">2.1.1.172</ecNumber>
        <ecNumber evidence="7">2.1.1.174</ecNumber>
    </submittedName>
</protein>
<keyword evidence="4 7" id="KW-0808">Transferase</keyword>
<dbReference type="Gene3D" id="3.40.50.150">
    <property type="entry name" value="Vaccinia Virus protein VP39"/>
    <property type="match status" value="2"/>
</dbReference>
<gene>
    <name evidence="7" type="ORF">ACFFN1_13090</name>
</gene>
<dbReference type="InterPro" id="IPR046977">
    <property type="entry name" value="RsmC/RlmG"/>
</dbReference>
<evidence type="ECO:0000256" key="5">
    <source>
        <dbReference type="SAM" id="MobiDB-lite"/>
    </source>
</evidence>
<evidence type="ECO:0000256" key="3">
    <source>
        <dbReference type="ARBA" id="ARBA00022603"/>
    </source>
</evidence>
<dbReference type="EMBL" id="JBHMAU010000075">
    <property type="protein sequence ID" value="MFB9777322.1"/>
    <property type="molecule type" value="Genomic_DNA"/>
</dbReference>
<dbReference type="InterPro" id="IPR002052">
    <property type="entry name" value="DNA_methylase_N6_adenine_CS"/>
</dbReference>
<dbReference type="RefSeq" id="WP_376841247.1">
    <property type="nucleotide sequence ID" value="NZ_JBHMAU010000075.1"/>
</dbReference>
<dbReference type="CDD" id="cd02440">
    <property type="entry name" value="AdoMet_MTases"/>
    <property type="match status" value="1"/>
</dbReference>
<dbReference type="Pfam" id="PF05175">
    <property type="entry name" value="MTS"/>
    <property type="match status" value="1"/>
</dbReference>
<dbReference type="Proteomes" id="UP001589707">
    <property type="component" value="Unassembled WGS sequence"/>
</dbReference>
<dbReference type="GO" id="GO:0052916">
    <property type="term" value="F:23S rRNA (guanine(1835)-N(2))-methyltransferase activity"/>
    <property type="evidence" value="ECO:0007669"/>
    <property type="project" value="UniProtKB-EC"/>
</dbReference>
<comment type="caution">
    <text evidence="7">The sequence shown here is derived from an EMBL/GenBank/DDBJ whole genome shotgun (WGS) entry which is preliminary data.</text>
</comment>
<proteinExistence type="predicted"/>
<sequence length="502" mass="51576">MVQSLLPAAAPHRAALRAALGPAAEAVARLWPEWPVGFGPSRLVSEYLLGRSSGWLDISGRPAAEVSDGPSAAPAADPAWVQRPLVVIDDEDGTLLLAGSFGGAEVRAYWDDLRNKRRSLAAAAELAAAGMESLTRGMEPLASGVVSAPEAHLSALPRRALFPPGCRVVLAAPKANAALREYLQAAAGAAAEVIVVGREKHMNPSINAELAEVFERVDVSPGLAKCRLIIGSGPRDRAAETPETDAAHRGETGAAHRGETGAAHRGETDAADTGEAGAAPVLPRTDARPLRVPGAAPVQVAAYGACYGGTQIDRGTDALIGSLLEHRDELTAAAPHSAVARPGAAPEAADPTVVDLGCGNGWLLANVRALLNPATSIGVDVSKAALASAAETLGAHAGGTAAGLQLLLADAADASEPALAPLSGSADLVVLNPPFHAGHTIETATAHAMIGTAHRLLRLGGRLVCVYNSHLGYRAAINRTFGGSRQWARDRRFTVVTAQRRT</sequence>
<dbReference type="InterPro" id="IPR007848">
    <property type="entry name" value="Small_mtfrase_dom"/>
</dbReference>
<evidence type="ECO:0000313" key="7">
    <source>
        <dbReference type="EMBL" id="MFB9777322.1"/>
    </source>
</evidence>